<evidence type="ECO:0000313" key="1">
    <source>
        <dbReference type="EMBL" id="RDX82665.1"/>
    </source>
</evidence>
<name>A0A371FWF4_MUCPR</name>
<evidence type="ECO:0000313" key="2">
    <source>
        <dbReference type="Proteomes" id="UP000257109"/>
    </source>
</evidence>
<protein>
    <submittedName>
        <fullName evidence="1">Uncharacterized protein</fullName>
    </submittedName>
</protein>
<dbReference type="Proteomes" id="UP000257109">
    <property type="component" value="Unassembled WGS sequence"/>
</dbReference>
<proteinExistence type="predicted"/>
<keyword evidence="2" id="KW-1185">Reference proteome</keyword>
<gene>
    <name evidence="1" type="ORF">CR513_36517</name>
</gene>
<accession>A0A371FWF4</accession>
<feature type="non-terminal residue" evidence="1">
    <location>
        <position position="1"/>
    </location>
</feature>
<dbReference type="AlphaFoldDB" id="A0A371FWF4"/>
<dbReference type="OrthoDB" id="1740536at2759"/>
<organism evidence="1 2">
    <name type="scientific">Mucuna pruriens</name>
    <name type="common">Velvet bean</name>
    <name type="synonym">Dolichos pruriens</name>
    <dbReference type="NCBI Taxonomy" id="157652"/>
    <lineage>
        <taxon>Eukaryota</taxon>
        <taxon>Viridiplantae</taxon>
        <taxon>Streptophyta</taxon>
        <taxon>Embryophyta</taxon>
        <taxon>Tracheophyta</taxon>
        <taxon>Spermatophyta</taxon>
        <taxon>Magnoliopsida</taxon>
        <taxon>eudicotyledons</taxon>
        <taxon>Gunneridae</taxon>
        <taxon>Pentapetalae</taxon>
        <taxon>rosids</taxon>
        <taxon>fabids</taxon>
        <taxon>Fabales</taxon>
        <taxon>Fabaceae</taxon>
        <taxon>Papilionoideae</taxon>
        <taxon>50 kb inversion clade</taxon>
        <taxon>NPAAA clade</taxon>
        <taxon>indigoferoid/millettioid clade</taxon>
        <taxon>Phaseoleae</taxon>
        <taxon>Mucuna</taxon>
    </lineage>
</organism>
<comment type="caution">
    <text evidence="1">The sequence shown here is derived from an EMBL/GenBank/DDBJ whole genome shotgun (WGS) entry which is preliminary data.</text>
</comment>
<reference evidence="1" key="1">
    <citation type="submission" date="2018-05" db="EMBL/GenBank/DDBJ databases">
        <title>Draft genome of Mucuna pruriens seed.</title>
        <authorList>
            <person name="Nnadi N.E."/>
            <person name="Vos R."/>
            <person name="Hasami M.H."/>
            <person name="Devisetty U.K."/>
            <person name="Aguiy J.C."/>
        </authorList>
    </citation>
    <scope>NUCLEOTIDE SEQUENCE [LARGE SCALE GENOMIC DNA]</scope>
    <source>
        <strain evidence="1">JCA_2017</strain>
    </source>
</reference>
<sequence>MGRNRKDWCDFHRTFGHLTEGCWTLRTQLKKLVQEGHLNCMSNARRGRREVSKVHEPDE</sequence>
<dbReference type="EMBL" id="QJKJ01007581">
    <property type="protein sequence ID" value="RDX82665.1"/>
    <property type="molecule type" value="Genomic_DNA"/>
</dbReference>